<evidence type="ECO:0000256" key="5">
    <source>
        <dbReference type="ARBA" id="ARBA00022691"/>
    </source>
</evidence>
<dbReference type="NCBIfam" id="TIGR00091">
    <property type="entry name" value="tRNA (guanosine(46)-N7)-methyltransferase TrmB"/>
    <property type="match status" value="1"/>
</dbReference>
<dbReference type="PANTHER" id="PTHR23417">
    <property type="entry name" value="3-DEOXY-D-MANNO-OCTULOSONIC-ACID TRANSFERASE/TRNA GUANINE-N 7 - -METHYLTRANSFERASE"/>
    <property type="match status" value="1"/>
</dbReference>
<proteinExistence type="inferred from homology"/>
<evidence type="ECO:0000256" key="1">
    <source>
        <dbReference type="ARBA" id="ARBA00000142"/>
    </source>
</evidence>
<dbReference type="CDD" id="cd02440">
    <property type="entry name" value="AdoMet_MTases"/>
    <property type="match status" value="1"/>
</dbReference>
<accession>A0A7S2ZC14</accession>
<dbReference type="EC" id="2.1.1.33" evidence="2"/>
<dbReference type="SUPFAM" id="SSF53335">
    <property type="entry name" value="S-adenosyl-L-methionine-dependent methyltransferases"/>
    <property type="match status" value="1"/>
</dbReference>
<dbReference type="GO" id="GO:0008176">
    <property type="term" value="F:tRNA (guanine(46)-N7)-methyltransferase activity"/>
    <property type="evidence" value="ECO:0007669"/>
    <property type="project" value="UniProtKB-EC"/>
</dbReference>
<dbReference type="GO" id="GO:0043527">
    <property type="term" value="C:tRNA methyltransferase complex"/>
    <property type="evidence" value="ECO:0007669"/>
    <property type="project" value="TreeGrafter"/>
</dbReference>
<keyword evidence="3" id="KW-0489">Methyltransferase</keyword>
<dbReference type="EMBL" id="HBHW01001738">
    <property type="protein sequence ID" value="CAE0033498.1"/>
    <property type="molecule type" value="Transcribed_RNA"/>
</dbReference>
<sequence>MRLESFSEHTMVCFVNSFHTFTSADPNESACERGKRKGVVVASGQVRTRQHVNPLSEHMQKPVELEQEWPKNKFESLERSFHVDVGVAKGRFLFDMAEKNPDKNFLGLEIRKPLVDQANNWRDDRNLRNLDFIFCNANVSLDEVLSRLPAGMLDTISVQFPDPWFKKRHQKRRVLQPELVEVIAKHLKPSGILYVISDVLEVAEQMDEVVSENPLFRDSTPNAWIGENPFNVLTEREKACINHQRDVHGKVYTRA</sequence>
<dbReference type="InterPro" id="IPR055361">
    <property type="entry name" value="tRNA_methyltr_TrmB_bact"/>
</dbReference>
<dbReference type="AlphaFoldDB" id="A0A7S2ZC14"/>
<reference evidence="7" key="1">
    <citation type="submission" date="2021-01" db="EMBL/GenBank/DDBJ databases">
        <authorList>
            <person name="Corre E."/>
            <person name="Pelletier E."/>
            <person name="Niang G."/>
            <person name="Scheremetjew M."/>
            <person name="Finn R."/>
            <person name="Kale V."/>
            <person name="Holt S."/>
            <person name="Cochrane G."/>
            <person name="Meng A."/>
            <person name="Brown T."/>
            <person name="Cohen L."/>
        </authorList>
    </citation>
    <scope>NUCLEOTIDE SEQUENCE</scope>
    <source>
        <strain evidence="7">CCMP 769</strain>
    </source>
</reference>
<dbReference type="InterPro" id="IPR029063">
    <property type="entry name" value="SAM-dependent_MTases_sf"/>
</dbReference>
<protein>
    <recommendedName>
        <fullName evidence="2">tRNA (guanine(46)-N(7))-methyltransferase</fullName>
        <ecNumber evidence="2">2.1.1.33</ecNumber>
    </recommendedName>
</protein>
<evidence type="ECO:0000256" key="2">
    <source>
        <dbReference type="ARBA" id="ARBA00011977"/>
    </source>
</evidence>
<organism evidence="7">
    <name type="scientific">Rhodosorus marinus</name>
    <dbReference type="NCBI Taxonomy" id="101924"/>
    <lineage>
        <taxon>Eukaryota</taxon>
        <taxon>Rhodophyta</taxon>
        <taxon>Stylonematophyceae</taxon>
        <taxon>Stylonematales</taxon>
        <taxon>Stylonemataceae</taxon>
        <taxon>Rhodosorus</taxon>
    </lineage>
</organism>
<evidence type="ECO:0000256" key="4">
    <source>
        <dbReference type="ARBA" id="ARBA00022679"/>
    </source>
</evidence>
<keyword evidence="4" id="KW-0808">Transferase</keyword>
<gene>
    <name evidence="7" type="ORF">RMAR00112_LOCUS1438</name>
</gene>
<comment type="catalytic activity">
    <reaction evidence="1">
        <text>guanosine(46) in tRNA + S-adenosyl-L-methionine = N(7)-methylguanosine(46) in tRNA + S-adenosyl-L-homocysteine</text>
        <dbReference type="Rhea" id="RHEA:42708"/>
        <dbReference type="Rhea" id="RHEA-COMP:10188"/>
        <dbReference type="Rhea" id="RHEA-COMP:10189"/>
        <dbReference type="ChEBI" id="CHEBI:57856"/>
        <dbReference type="ChEBI" id="CHEBI:59789"/>
        <dbReference type="ChEBI" id="CHEBI:74269"/>
        <dbReference type="ChEBI" id="CHEBI:74480"/>
        <dbReference type="EC" id="2.1.1.33"/>
    </reaction>
</comment>
<dbReference type="Pfam" id="PF02390">
    <property type="entry name" value="Methyltransf_4"/>
    <property type="match status" value="1"/>
</dbReference>
<keyword evidence="6" id="KW-0819">tRNA processing</keyword>
<dbReference type="Gene3D" id="3.40.50.150">
    <property type="entry name" value="Vaccinia Virus protein VP39"/>
    <property type="match status" value="1"/>
</dbReference>
<dbReference type="HAMAP" id="MF_01057">
    <property type="entry name" value="tRNA_methyltr_TrmB"/>
    <property type="match status" value="1"/>
</dbReference>
<dbReference type="PANTHER" id="PTHR23417:SF21">
    <property type="entry name" value="TRNA (GUANINE-N(7)-)-METHYLTRANSFERASE"/>
    <property type="match status" value="1"/>
</dbReference>
<evidence type="ECO:0000256" key="6">
    <source>
        <dbReference type="ARBA" id="ARBA00022694"/>
    </source>
</evidence>
<dbReference type="PROSITE" id="PS51625">
    <property type="entry name" value="SAM_MT_TRMB"/>
    <property type="match status" value="1"/>
</dbReference>
<evidence type="ECO:0000256" key="3">
    <source>
        <dbReference type="ARBA" id="ARBA00022603"/>
    </source>
</evidence>
<name>A0A7S2ZC14_9RHOD</name>
<keyword evidence="5" id="KW-0949">S-adenosyl-L-methionine</keyword>
<evidence type="ECO:0000313" key="7">
    <source>
        <dbReference type="EMBL" id="CAE0033498.1"/>
    </source>
</evidence>
<dbReference type="InterPro" id="IPR003358">
    <property type="entry name" value="tRNA_(Gua-N-7)_MeTrfase_Trmb"/>
</dbReference>